<comment type="subcellular location">
    <subcellularLocation>
        <location evidence="2">Nucleus</location>
    </subcellularLocation>
</comment>
<keyword evidence="1 2" id="KW-0539">Nucleus</keyword>
<dbReference type="OrthoDB" id="1741717at2759"/>
<dbReference type="Gene3D" id="2.60.40.1970">
    <property type="entry name" value="YEATS domain"/>
    <property type="match status" value="1"/>
</dbReference>
<dbReference type="InterPro" id="IPR055129">
    <property type="entry name" value="YEATS_dom"/>
</dbReference>
<feature type="region of interest" description="Disordered" evidence="3">
    <location>
        <begin position="145"/>
        <end position="171"/>
    </location>
</feature>
<gene>
    <name evidence="5" type="ORF">BDY17DRAFT_246094</name>
</gene>
<dbReference type="InterPro" id="IPR016665">
    <property type="entry name" value="Sas5/TAF14"/>
</dbReference>
<dbReference type="GO" id="GO:0005634">
    <property type="term" value="C:nucleus"/>
    <property type="evidence" value="ECO:0007669"/>
    <property type="project" value="UniProtKB-SubCell"/>
</dbReference>
<evidence type="ECO:0000256" key="1">
    <source>
        <dbReference type="ARBA" id="ARBA00023242"/>
    </source>
</evidence>
<protein>
    <submittedName>
        <fullName evidence="5">Yeats family-domain-containing protein</fullName>
    </submittedName>
</protein>
<dbReference type="InterPro" id="IPR038704">
    <property type="entry name" value="YEAST_sf"/>
</dbReference>
<dbReference type="PROSITE" id="PS51037">
    <property type="entry name" value="YEATS"/>
    <property type="match status" value="1"/>
</dbReference>
<dbReference type="Gene3D" id="1.20.1270.220">
    <property type="match status" value="1"/>
</dbReference>
<dbReference type="GO" id="GO:0006355">
    <property type="term" value="P:regulation of DNA-templated transcription"/>
    <property type="evidence" value="ECO:0007669"/>
    <property type="project" value="InterPro"/>
</dbReference>
<proteinExistence type="predicted"/>
<dbReference type="Pfam" id="PF03366">
    <property type="entry name" value="YEATS"/>
    <property type="match status" value="1"/>
</dbReference>
<organism evidence="5 6">
    <name type="scientific">Neohortaea acidophila</name>
    <dbReference type="NCBI Taxonomy" id="245834"/>
    <lineage>
        <taxon>Eukaryota</taxon>
        <taxon>Fungi</taxon>
        <taxon>Dikarya</taxon>
        <taxon>Ascomycota</taxon>
        <taxon>Pezizomycotina</taxon>
        <taxon>Dothideomycetes</taxon>
        <taxon>Dothideomycetidae</taxon>
        <taxon>Mycosphaerellales</taxon>
        <taxon>Teratosphaeriaceae</taxon>
        <taxon>Neohortaea</taxon>
    </lineage>
</organism>
<dbReference type="Proteomes" id="UP000799767">
    <property type="component" value="Unassembled WGS sequence"/>
</dbReference>
<dbReference type="AlphaFoldDB" id="A0A6A6Q1J5"/>
<dbReference type="PIRSF" id="PIRSF016551">
    <property type="entry name" value="SAS5/TFIID_14"/>
    <property type="match status" value="1"/>
</dbReference>
<keyword evidence="6" id="KW-1185">Reference proteome</keyword>
<feature type="compositionally biased region" description="Low complexity" evidence="3">
    <location>
        <begin position="146"/>
        <end position="159"/>
    </location>
</feature>
<reference evidence="5" key="1">
    <citation type="journal article" date="2020" name="Stud. Mycol.">
        <title>101 Dothideomycetes genomes: a test case for predicting lifestyles and emergence of pathogens.</title>
        <authorList>
            <person name="Haridas S."/>
            <person name="Albert R."/>
            <person name="Binder M."/>
            <person name="Bloem J."/>
            <person name="Labutti K."/>
            <person name="Salamov A."/>
            <person name="Andreopoulos B."/>
            <person name="Baker S."/>
            <person name="Barry K."/>
            <person name="Bills G."/>
            <person name="Bluhm B."/>
            <person name="Cannon C."/>
            <person name="Castanera R."/>
            <person name="Culley D."/>
            <person name="Daum C."/>
            <person name="Ezra D."/>
            <person name="Gonzalez J."/>
            <person name="Henrissat B."/>
            <person name="Kuo A."/>
            <person name="Liang C."/>
            <person name="Lipzen A."/>
            <person name="Lutzoni F."/>
            <person name="Magnuson J."/>
            <person name="Mondo S."/>
            <person name="Nolan M."/>
            <person name="Ohm R."/>
            <person name="Pangilinan J."/>
            <person name="Park H.-J."/>
            <person name="Ramirez L."/>
            <person name="Alfaro M."/>
            <person name="Sun H."/>
            <person name="Tritt A."/>
            <person name="Yoshinaga Y."/>
            <person name="Zwiers L.-H."/>
            <person name="Turgeon B."/>
            <person name="Goodwin S."/>
            <person name="Spatafora J."/>
            <person name="Crous P."/>
            <person name="Grigoriev I."/>
        </authorList>
    </citation>
    <scope>NUCLEOTIDE SEQUENCE</scope>
    <source>
        <strain evidence="5">CBS 113389</strain>
    </source>
</reference>
<dbReference type="GO" id="GO:0000785">
    <property type="term" value="C:chromatin"/>
    <property type="evidence" value="ECO:0007669"/>
    <property type="project" value="UniProtKB-ARBA"/>
</dbReference>
<evidence type="ECO:0000313" key="6">
    <source>
        <dbReference type="Proteomes" id="UP000799767"/>
    </source>
</evidence>
<dbReference type="InterPro" id="IPR005033">
    <property type="entry name" value="YEATS"/>
</dbReference>
<dbReference type="EMBL" id="MU001632">
    <property type="protein sequence ID" value="KAF2486358.1"/>
    <property type="molecule type" value="Genomic_DNA"/>
</dbReference>
<dbReference type="CDD" id="cd16905">
    <property type="entry name" value="YEATS_Taf14_like"/>
    <property type="match status" value="1"/>
</dbReference>
<accession>A0A6A6Q1J5</accession>
<evidence type="ECO:0000313" key="5">
    <source>
        <dbReference type="EMBL" id="KAF2486358.1"/>
    </source>
</evidence>
<evidence type="ECO:0000256" key="3">
    <source>
        <dbReference type="SAM" id="MobiDB-lite"/>
    </source>
</evidence>
<feature type="domain" description="YEATS" evidence="4">
    <location>
        <begin position="8"/>
        <end position="145"/>
    </location>
</feature>
<sequence length="244" mass="27484">MRRKALTRAKQIKRTVKLVTNQSILPNETPEGEEIPMRGWDISIYLVGPDGEELPANCFEKVVYVLHESFGKRAKQTIKTPPFMIKEKGWGEFDMLITLTPIGAPKGGDQTLQHDLNFAQERYESTHSVVFRNPKPELLKILQESGPAGDANGATTTGTSKAPKRKPASRNVDMDKLAEALPQLSEDDLLQVVQMVHDNKTEETYTKNDLENGEFHVDLYTLPDNLIKMLWDFTSSRVDMSVLS</sequence>
<dbReference type="RefSeq" id="XP_033592927.1">
    <property type="nucleotide sequence ID" value="XM_033730694.1"/>
</dbReference>
<evidence type="ECO:0000256" key="2">
    <source>
        <dbReference type="PROSITE-ProRule" id="PRU00376"/>
    </source>
</evidence>
<dbReference type="PANTHER" id="PTHR23195">
    <property type="entry name" value="YEATS DOMAIN"/>
    <property type="match status" value="1"/>
</dbReference>
<dbReference type="InterPro" id="IPR027353">
    <property type="entry name" value="NET_dom"/>
</dbReference>
<dbReference type="InterPro" id="IPR038336">
    <property type="entry name" value="NET_sf"/>
</dbReference>
<evidence type="ECO:0000259" key="4">
    <source>
        <dbReference type="PROSITE" id="PS51037"/>
    </source>
</evidence>
<dbReference type="Pfam" id="PF17035">
    <property type="entry name" value="BET"/>
    <property type="match status" value="1"/>
</dbReference>
<name>A0A6A6Q1J5_9PEZI</name>
<dbReference type="GeneID" id="54471696"/>